<evidence type="ECO:0000313" key="4">
    <source>
        <dbReference type="Proteomes" id="UP001642406"/>
    </source>
</evidence>
<evidence type="ECO:0000256" key="1">
    <source>
        <dbReference type="ARBA" id="ARBA00023270"/>
    </source>
</evidence>
<dbReference type="PROSITE" id="PS00958">
    <property type="entry name" value="TRANSALDOLASE_2"/>
    <property type="match status" value="1"/>
</dbReference>
<dbReference type="InterPro" id="IPR001585">
    <property type="entry name" value="TAL/FSA"/>
</dbReference>
<dbReference type="PANTHER" id="PTHR10683">
    <property type="entry name" value="TRANSALDOLASE"/>
    <property type="match status" value="1"/>
</dbReference>
<accession>A0ABP0CAG5</accession>
<dbReference type="EC" id="2.2.1.2" evidence="2"/>
<evidence type="ECO:0000256" key="2">
    <source>
        <dbReference type="RuleBase" id="RU000501"/>
    </source>
</evidence>
<sequence>MGSQLPSPKTLLEVLEDHINVDADSLDPVFIKSLPIRCHDQTSNQRIVHDAIIDPVNAAIVEQTVRELKGQAWDEVYVLALARIAATVLPVISGTVLSQTSPTRANDKEFVLMDARRRHRAYLSAGIPADRIAIKIATTSAGVQAARILSDEGIRTLGTTLFSVPQALAAEQAGMFAISIYFNEPGAHGDPSIWPDVSDPATQHPMAARHLLIRHAYNQLTAKTGRSTPQLKTASYASPREVMTAPALGADHVTIGRNLLEDLAISDKMPAYRKGVWKVPVAKQIKDQGEAFQWEAWTPPTEGETAERIAVAVANAAKVDPGQLPAFDDGTDYLADGVLDKINAADALTNNKLEEGLSKFAVWEKASQEYIEALQAKLNA</sequence>
<protein>
    <recommendedName>
        <fullName evidence="2">Transaldolase</fullName>
        <ecNumber evidence="2">2.2.1.2</ecNumber>
    </recommendedName>
</protein>
<dbReference type="InterPro" id="IPR013785">
    <property type="entry name" value="Aldolase_TIM"/>
</dbReference>
<proteinExistence type="predicted"/>
<comment type="function">
    <text evidence="2">Catalyzes the rate-limiting step of the non-oxidative phase in the pentose phosphate pathway. Catalyzes the reversible conversion of sedheptulose-7-phosphate and D-glyceraldehyde 3-phosphate into erythrose-4-phosphate and beta-D-fructose 6-phosphate.</text>
</comment>
<dbReference type="PANTHER" id="PTHR10683:SF39">
    <property type="entry name" value="TRANSALDOLASE"/>
    <property type="match status" value="1"/>
</dbReference>
<dbReference type="Proteomes" id="UP001642406">
    <property type="component" value="Unassembled WGS sequence"/>
</dbReference>
<organism evidence="3 4">
    <name type="scientific">Sporothrix bragantina</name>
    <dbReference type="NCBI Taxonomy" id="671064"/>
    <lineage>
        <taxon>Eukaryota</taxon>
        <taxon>Fungi</taxon>
        <taxon>Dikarya</taxon>
        <taxon>Ascomycota</taxon>
        <taxon>Pezizomycotina</taxon>
        <taxon>Sordariomycetes</taxon>
        <taxon>Sordariomycetidae</taxon>
        <taxon>Ophiostomatales</taxon>
        <taxon>Ophiostomataceae</taxon>
        <taxon>Sporothrix</taxon>
    </lineage>
</organism>
<dbReference type="SUPFAM" id="SSF51569">
    <property type="entry name" value="Aldolase"/>
    <property type="match status" value="1"/>
</dbReference>
<gene>
    <name evidence="3" type="ORF">SBRCBS47491_007035</name>
</gene>
<dbReference type="Gene3D" id="3.20.20.70">
    <property type="entry name" value="Aldolase class I"/>
    <property type="match status" value="1"/>
</dbReference>
<evidence type="ECO:0000313" key="3">
    <source>
        <dbReference type="EMBL" id="CAK7228813.1"/>
    </source>
</evidence>
<keyword evidence="4" id="KW-1185">Reference proteome</keyword>
<name>A0ABP0CAG5_9PEZI</name>
<keyword evidence="2" id="KW-0570">Pentose shunt</keyword>
<comment type="caution">
    <text evidence="3">The sequence shown here is derived from an EMBL/GenBank/DDBJ whole genome shotgun (WGS) entry which is preliminary data.</text>
</comment>
<reference evidence="3 4" key="1">
    <citation type="submission" date="2024-01" db="EMBL/GenBank/DDBJ databases">
        <authorList>
            <person name="Allen C."/>
            <person name="Tagirdzhanova G."/>
        </authorList>
    </citation>
    <scope>NUCLEOTIDE SEQUENCE [LARGE SCALE GENOMIC DNA]</scope>
</reference>
<dbReference type="Pfam" id="PF00923">
    <property type="entry name" value="TAL_FSA"/>
    <property type="match status" value="1"/>
</dbReference>
<dbReference type="InterPro" id="IPR018225">
    <property type="entry name" value="Transaldolase_AS"/>
</dbReference>
<keyword evidence="2" id="KW-0808">Transferase</keyword>
<keyword evidence="1" id="KW-0704">Schiff base</keyword>
<comment type="catalytic activity">
    <reaction evidence="2">
        <text>D-sedoheptulose 7-phosphate + D-glyceraldehyde 3-phosphate = D-erythrose 4-phosphate + beta-D-fructose 6-phosphate</text>
        <dbReference type="Rhea" id="RHEA:17053"/>
        <dbReference type="ChEBI" id="CHEBI:16897"/>
        <dbReference type="ChEBI" id="CHEBI:57483"/>
        <dbReference type="ChEBI" id="CHEBI:57634"/>
        <dbReference type="ChEBI" id="CHEBI:59776"/>
        <dbReference type="EC" id="2.2.1.2"/>
    </reaction>
</comment>
<dbReference type="EMBL" id="CAWUHC010000074">
    <property type="protein sequence ID" value="CAK7228813.1"/>
    <property type="molecule type" value="Genomic_DNA"/>
</dbReference>
<comment type="pathway">
    <text evidence="2">Carbohydrate degradation; pentose phosphate pathway; D-glyceraldehyde 3-phosphate and beta-D-fructose 6-phosphate from D-ribose 5-phosphate and D-xylulose 5-phosphate (non-oxidative stage): step 2/3.</text>
</comment>